<dbReference type="EMBL" id="OIVN01005468">
    <property type="protein sequence ID" value="SPD22626.1"/>
    <property type="molecule type" value="Genomic_DNA"/>
</dbReference>
<protein>
    <submittedName>
        <fullName evidence="2">Uncharacterized protein</fullName>
    </submittedName>
</protein>
<feature type="compositionally biased region" description="Basic and acidic residues" evidence="1">
    <location>
        <begin position="393"/>
        <end position="403"/>
    </location>
</feature>
<dbReference type="AlphaFoldDB" id="A0A2N9I9J8"/>
<gene>
    <name evidence="2" type="ORF">FSB_LOCUS50508</name>
</gene>
<evidence type="ECO:0000256" key="1">
    <source>
        <dbReference type="SAM" id="MobiDB-lite"/>
    </source>
</evidence>
<reference evidence="2" key="1">
    <citation type="submission" date="2018-02" db="EMBL/GenBank/DDBJ databases">
        <authorList>
            <person name="Cohen D.B."/>
            <person name="Kent A.D."/>
        </authorList>
    </citation>
    <scope>NUCLEOTIDE SEQUENCE</scope>
</reference>
<sequence length="527" mass="60705">MSDREDNDSDAPEEFTFDQDVKALFVKVAVAMRFVRNKWKMEMFGVISKKDEKYNHSYVAKFTDVIALDWLKKPKGYMITWNMNIISIGNYVVGSVEEGENEVLNMQQRNEINCQNIWKDLRIKAFERWKLHICAMLAVREKKESRRESHLKWAEKLTPRPSGKGQNAKDAVEAEVQESMGNEGMLPNDIVCVLHKIDLKTQQAQLLSHPELLNHCPQQNPRHCVCATLNPRPQKLYETKKSEAETYSYIAMSDREDNDSDAPEEFTFDQGAKIDKEIRKVQIENRTRFGVISKKDEKYNHSYVAKFTYAIALDWLKRPKGYMITWNMNIISIGNYVVGSVEEGENEVLNMQQRNEINCQNIWKDLRIKAFERWKLHICAMLAVREKKESRRESHLKWAEKLTPRPSGKGQNAKDAVEAEAQESMGNEGMLPNDIVKVLAAREKQVFLSDSEDEKAEVKPTKRKRKPKTSGLVTVILKDTGPPAQCLQSSLEFLKKRKMQVSRSSSVLNNSNQALRLLSTSGLISKK</sequence>
<dbReference type="PANTHER" id="PTHR36387:SF2">
    <property type="entry name" value="UDP-N-ACETYLMURAMOYL-L-ALANYL-D-GLUTAMATE-2, 6-DIAMINOPIMELATE LIGASE"/>
    <property type="match status" value="1"/>
</dbReference>
<name>A0A2N9I9J8_FAGSY</name>
<dbReference type="PANTHER" id="PTHR36387">
    <property type="entry name" value="UDP-N-ACETYLMURAMOYL-L-ALANYL-D-GLUTAMATE-2, 6-DIAMINOPIMELATE LIGASE"/>
    <property type="match status" value="1"/>
</dbReference>
<organism evidence="2">
    <name type="scientific">Fagus sylvatica</name>
    <name type="common">Beechnut</name>
    <dbReference type="NCBI Taxonomy" id="28930"/>
    <lineage>
        <taxon>Eukaryota</taxon>
        <taxon>Viridiplantae</taxon>
        <taxon>Streptophyta</taxon>
        <taxon>Embryophyta</taxon>
        <taxon>Tracheophyta</taxon>
        <taxon>Spermatophyta</taxon>
        <taxon>Magnoliopsida</taxon>
        <taxon>eudicotyledons</taxon>
        <taxon>Gunneridae</taxon>
        <taxon>Pentapetalae</taxon>
        <taxon>rosids</taxon>
        <taxon>fabids</taxon>
        <taxon>Fagales</taxon>
        <taxon>Fagaceae</taxon>
        <taxon>Fagus</taxon>
    </lineage>
</organism>
<proteinExistence type="predicted"/>
<evidence type="ECO:0000313" key="2">
    <source>
        <dbReference type="EMBL" id="SPD22626.1"/>
    </source>
</evidence>
<accession>A0A2N9I9J8</accession>
<feature type="region of interest" description="Disordered" evidence="1">
    <location>
        <begin position="393"/>
        <end position="417"/>
    </location>
</feature>